<comment type="caution">
    <text evidence="2">The sequence shown here is derived from an EMBL/GenBank/DDBJ whole genome shotgun (WGS) entry which is preliminary data.</text>
</comment>
<evidence type="ECO:0000256" key="1">
    <source>
        <dbReference type="SAM" id="Phobius"/>
    </source>
</evidence>
<keyword evidence="3" id="KW-1185">Reference proteome</keyword>
<feature type="transmembrane region" description="Helical" evidence="1">
    <location>
        <begin position="95"/>
        <end position="115"/>
    </location>
</feature>
<dbReference type="EMBL" id="BPLQ01003280">
    <property type="protein sequence ID" value="GIX99285.1"/>
    <property type="molecule type" value="Genomic_DNA"/>
</dbReference>
<keyword evidence="1" id="KW-0812">Transmembrane</keyword>
<gene>
    <name evidence="2" type="ORF">CDAR_447661</name>
</gene>
<protein>
    <submittedName>
        <fullName evidence="2">Uncharacterized protein</fullName>
    </submittedName>
</protein>
<keyword evidence="1" id="KW-0472">Membrane</keyword>
<accession>A0AAV4PSE1</accession>
<feature type="transmembrane region" description="Helical" evidence="1">
    <location>
        <begin position="71"/>
        <end position="89"/>
    </location>
</feature>
<name>A0AAV4PSE1_9ARAC</name>
<keyword evidence="1" id="KW-1133">Transmembrane helix</keyword>
<proteinExistence type="predicted"/>
<evidence type="ECO:0000313" key="2">
    <source>
        <dbReference type="EMBL" id="GIX99285.1"/>
    </source>
</evidence>
<feature type="transmembrane region" description="Helical" evidence="1">
    <location>
        <begin position="33"/>
        <end position="51"/>
    </location>
</feature>
<evidence type="ECO:0000313" key="3">
    <source>
        <dbReference type="Proteomes" id="UP001054837"/>
    </source>
</evidence>
<reference evidence="2 3" key="1">
    <citation type="submission" date="2021-06" db="EMBL/GenBank/DDBJ databases">
        <title>Caerostris darwini draft genome.</title>
        <authorList>
            <person name="Kono N."/>
            <person name="Arakawa K."/>
        </authorList>
    </citation>
    <scope>NUCLEOTIDE SEQUENCE [LARGE SCALE GENOMIC DNA]</scope>
</reference>
<dbReference type="Proteomes" id="UP001054837">
    <property type="component" value="Unassembled WGS sequence"/>
</dbReference>
<organism evidence="2 3">
    <name type="scientific">Caerostris darwini</name>
    <dbReference type="NCBI Taxonomy" id="1538125"/>
    <lineage>
        <taxon>Eukaryota</taxon>
        <taxon>Metazoa</taxon>
        <taxon>Ecdysozoa</taxon>
        <taxon>Arthropoda</taxon>
        <taxon>Chelicerata</taxon>
        <taxon>Arachnida</taxon>
        <taxon>Araneae</taxon>
        <taxon>Araneomorphae</taxon>
        <taxon>Entelegynae</taxon>
        <taxon>Araneoidea</taxon>
        <taxon>Araneidae</taxon>
        <taxon>Caerostris</taxon>
    </lineage>
</organism>
<sequence length="122" mass="14299">MDRERSFEDLRLFVHLMAFFMDVKIIMDYFEVGIFGGVFGVAVMFMIGIGINKVLNYNWKNFLAILKRMMLKLWSLTKIFIEIVIFTVIECLFLALYASGFFGIIAIVVIAVELYRYDQQKI</sequence>
<dbReference type="AlphaFoldDB" id="A0AAV4PSE1"/>